<sequence length="181" mass="20156">MSSPVVGGRPVVRSTRTLMISDVSLHGDAENFVTTRLLRESFEFMSIAHQDLYPLAVYPSGVYLPVSVQAVSQLAEHFPFFAQRELLSVGREHGIDAKASDKRVWVLDTIRLHECTDKCKGVTYLFRNIPRCQRDASKPQLPEPIHRIAAIQALHKSIAVKPTSPASASIHSTLQHYIVGK</sequence>
<protein>
    <submittedName>
        <fullName evidence="1">Uncharacterized protein</fullName>
    </submittedName>
</protein>
<accession>A0ACB8BAU1</accession>
<gene>
    <name evidence="1" type="ORF">BV22DRAFT_1121179</name>
</gene>
<evidence type="ECO:0000313" key="2">
    <source>
        <dbReference type="Proteomes" id="UP000790709"/>
    </source>
</evidence>
<keyword evidence="2" id="KW-1185">Reference proteome</keyword>
<name>A0ACB8BAU1_9AGAM</name>
<proteinExistence type="predicted"/>
<dbReference type="EMBL" id="MU266468">
    <property type="protein sequence ID" value="KAH7922920.1"/>
    <property type="molecule type" value="Genomic_DNA"/>
</dbReference>
<reference evidence="1" key="1">
    <citation type="journal article" date="2021" name="New Phytol.">
        <title>Evolutionary innovations through gain and loss of genes in the ectomycorrhizal Boletales.</title>
        <authorList>
            <person name="Wu G."/>
            <person name="Miyauchi S."/>
            <person name="Morin E."/>
            <person name="Kuo A."/>
            <person name="Drula E."/>
            <person name="Varga T."/>
            <person name="Kohler A."/>
            <person name="Feng B."/>
            <person name="Cao Y."/>
            <person name="Lipzen A."/>
            <person name="Daum C."/>
            <person name="Hundley H."/>
            <person name="Pangilinan J."/>
            <person name="Johnson J."/>
            <person name="Barry K."/>
            <person name="LaButti K."/>
            <person name="Ng V."/>
            <person name="Ahrendt S."/>
            <person name="Min B."/>
            <person name="Choi I.G."/>
            <person name="Park H."/>
            <person name="Plett J.M."/>
            <person name="Magnuson J."/>
            <person name="Spatafora J.W."/>
            <person name="Nagy L.G."/>
            <person name="Henrissat B."/>
            <person name="Grigoriev I.V."/>
            <person name="Yang Z.L."/>
            <person name="Xu J."/>
            <person name="Martin F.M."/>
        </authorList>
    </citation>
    <scope>NUCLEOTIDE SEQUENCE</scope>
    <source>
        <strain evidence="1">KUC20120723A-06</strain>
    </source>
</reference>
<comment type="caution">
    <text evidence="1">The sequence shown here is derived from an EMBL/GenBank/DDBJ whole genome shotgun (WGS) entry which is preliminary data.</text>
</comment>
<organism evidence="1 2">
    <name type="scientific">Leucogyrophana mollusca</name>
    <dbReference type="NCBI Taxonomy" id="85980"/>
    <lineage>
        <taxon>Eukaryota</taxon>
        <taxon>Fungi</taxon>
        <taxon>Dikarya</taxon>
        <taxon>Basidiomycota</taxon>
        <taxon>Agaricomycotina</taxon>
        <taxon>Agaricomycetes</taxon>
        <taxon>Agaricomycetidae</taxon>
        <taxon>Boletales</taxon>
        <taxon>Boletales incertae sedis</taxon>
        <taxon>Leucogyrophana</taxon>
    </lineage>
</organism>
<evidence type="ECO:0000313" key="1">
    <source>
        <dbReference type="EMBL" id="KAH7922920.1"/>
    </source>
</evidence>
<dbReference type="Proteomes" id="UP000790709">
    <property type="component" value="Unassembled WGS sequence"/>
</dbReference>